<evidence type="ECO:0000313" key="2">
    <source>
        <dbReference type="EMBL" id="KAF4628653.1"/>
    </source>
</evidence>
<gene>
    <name evidence="2" type="ORF">G7Y89_g9499</name>
</gene>
<dbReference type="AlphaFoldDB" id="A0A8H4RGR4"/>
<name>A0A8H4RGR4_9HELO</name>
<evidence type="ECO:0000313" key="3">
    <source>
        <dbReference type="Proteomes" id="UP000566819"/>
    </source>
</evidence>
<comment type="caution">
    <text evidence="2">The sequence shown here is derived from an EMBL/GenBank/DDBJ whole genome shotgun (WGS) entry which is preliminary data.</text>
</comment>
<dbReference type="Proteomes" id="UP000566819">
    <property type="component" value="Unassembled WGS sequence"/>
</dbReference>
<feature type="compositionally biased region" description="Polar residues" evidence="1">
    <location>
        <begin position="157"/>
        <end position="173"/>
    </location>
</feature>
<proteinExistence type="predicted"/>
<feature type="region of interest" description="Disordered" evidence="1">
    <location>
        <begin position="66"/>
        <end position="173"/>
    </location>
</feature>
<keyword evidence="3" id="KW-1185">Reference proteome</keyword>
<accession>A0A8H4RGR4</accession>
<sequence>MTWNRAENRSFRHTFTKSRIVRATSTQGGVGGDSQATSRWSIGPDHLWSPEEGPMQYAFEFIKGNAEGGARGSFPSPDEMKRAGYSSVNFSRLREQAAHRKARKQVREEMEFRTPGKVQQSPTPKKNSPTTKPEIFKAGIIKSKIAKDGKKRRRKISPSTSLRPTSNPFGVVN</sequence>
<protein>
    <submittedName>
        <fullName evidence="2">Uncharacterized protein</fullName>
    </submittedName>
</protein>
<organism evidence="2 3">
    <name type="scientific">Cudoniella acicularis</name>
    <dbReference type="NCBI Taxonomy" id="354080"/>
    <lineage>
        <taxon>Eukaryota</taxon>
        <taxon>Fungi</taxon>
        <taxon>Dikarya</taxon>
        <taxon>Ascomycota</taxon>
        <taxon>Pezizomycotina</taxon>
        <taxon>Leotiomycetes</taxon>
        <taxon>Helotiales</taxon>
        <taxon>Tricladiaceae</taxon>
        <taxon>Cudoniella</taxon>
    </lineage>
</organism>
<dbReference type="EMBL" id="JAAMPI010000781">
    <property type="protein sequence ID" value="KAF4628653.1"/>
    <property type="molecule type" value="Genomic_DNA"/>
</dbReference>
<feature type="compositionally biased region" description="Low complexity" evidence="1">
    <location>
        <begin position="121"/>
        <end position="133"/>
    </location>
</feature>
<reference evidence="2 3" key="1">
    <citation type="submission" date="2020-03" db="EMBL/GenBank/DDBJ databases">
        <title>Draft Genome Sequence of Cudoniella acicularis.</title>
        <authorList>
            <person name="Buettner E."/>
            <person name="Kellner H."/>
        </authorList>
    </citation>
    <scope>NUCLEOTIDE SEQUENCE [LARGE SCALE GENOMIC DNA]</scope>
    <source>
        <strain evidence="2 3">DSM 108380</strain>
    </source>
</reference>
<feature type="compositionally biased region" description="Basic and acidic residues" evidence="1">
    <location>
        <begin position="105"/>
        <end position="114"/>
    </location>
</feature>
<evidence type="ECO:0000256" key="1">
    <source>
        <dbReference type="SAM" id="MobiDB-lite"/>
    </source>
</evidence>